<gene>
    <name evidence="1" type="ORF">PILCRDRAFT_60754</name>
</gene>
<dbReference type="STRING" id="765440.A0A0C3GDT2"/>
<evidence type="ECO:0000313" key="1">
    <source>
        <dbReference type="EMBL" id="KIM89854.1"/>
    </source>
</evidence>
<protein>
    <recommendedName>
        <fullName evidence="3">UvrD-like helicase C-terminal domain-containing protein</fullName>
    </recommendedName>
</protein>
<dbReference type="Proteomes" id="UP000054166">
    <property type="component" value="Unassembled WGS sequence"/>
</dbReference>
<dbReference type="InParanoid" id="A0A0C3GDT2"/>
<dbReference type="AlphaFoldDB" id="A0A0C3GDT2"/>
<dbReference type="OrthoDB" id="2986975at2759"/>
<dbReference type="HOGENOM" id="CLU_001324_7_2_1"/>
<evidence type="ECO:0000313" key="2">
    <source>
        <dbReference type="Proteomes" id="UP000054166"/>
    </source>
</evidence>
<reference evidence="1 2" key="1">
    <citation type="submission" date="2014-04" db="EMBL/GenBank/DDBJ databases">
        <authorList>
            <consortium name="DOE Joint Genome Institute"/>
            <person name="Kuo A."/>
            <person name="Tarkka M."/>
            <person name="Buscot F."/>
            <person name="Kohler A."/>
            <person name="Nagy L.G."/>
            <person name="Floudas D."/>
            <person name="Copeland A."/>
            <person name="Barry K.W."/>
            <person name="Cichocki N."/>
            <person name="Veneault-Fourrey C."/>
            <person name="LaButti K."/>
            <person name="Lindquist E.A."/>
            <person name="Lipzen A."/>
            <person name="Lundell T."/>
            <person name="Morin E."/>
            <person name="Murat C."/>
            <person name="Sun H."/>
            <person name="Tunlid A."/>
            <person name="Henrissat B."/>
            <person name="Grigoriev I.V."/>
            <person name="Hibbett D.S."/>
            <person name="Martin F."/>
            <person name="Nordberg H.P."/>
            <person name="Cantor M.N."/>
            <person name="Hua S.X."/>
        </authorList>
    </citation>
    <scope>NUCLEOTIDE SEQUENCE [LARGE SCALE GENOMIC DNA]</scope>
    <source>
        <strain evidence="1 2">F 1598</strain>
    </source>
</reference>
<accession>A0A0C3GDT2</accession>
<evidence type="ECO:0008006" key="3">
    <source>
        <dbReference type="Google" id="ProtNLM"/>
    </source>
</evidence>
<organism evidence="1 2">
    <name type="scientific">Piloderma croceum (strain F 1598)</name>
    <dbReference type="NCBI Taxonomy" id="765440"/>
    <lineage>
        <taxon>Eukaryota</taxon>
        <taxon>Fungi</taxon>
        <taxon>Dikarya</taxon>
        <taxon>Basidiomycota</taxon>
        <taxon>Agaricomycotina</taxon>
        <taxon>Agaricomycetes</taxon>
        <taxon>Agaricomycetidae</taxon>
        <taxon>Atheliales</taxon>
        <taxon>Atheliaceae</taxon>
        <taxon>Piloderma</taxon>
    </lineage>
</organism>
<name>A0A0C3GDT2_PILCF</name>
<dbReference type="EMBL" id="KN832974">
    <property type="protein sequence ID" value="KIM89854.1"/>
    <property type="molecule type" value="Genomic_DNA"/>
</dbReference>
<reference evidence="2" key="2">
    <citation type="submission" date="2015-01" db="EMBL/GenBank/DDBJ databases">
        <title>Evolutionary Origins and Diversification of the Mycorrhizal Mutualists.</title>
        <authorList>
            <consortium name="DOE Joint Genome Institute"/>
            <consortium name="Mycorrhizal Genomics Consortium"/>
            <person name="Kohler A."/>
            <person name="Kuo A."/>
            <person name="Nagy L.G."/>
            <person name="Floudas D."/>
            <person name="Copeland A."/>
            <person name="Barry K.W."/>
            <person name="Cichocki N."/>
            <person name="Veneault-Fourrey C."/>
            <person name="LaButti K."/>
            <person name="Lindquist E.A."/>
            <person name="Lipzen A."/>
            <person name="Lundell T."/>
            <person name="Morin E."/>
            <person name="Murat C."/>
            <person name="Riley R."/>
            <person name="Ohm R."/>
            <person name="Sun H."/>
            <person name="Tunlid A."/>
            <person name="Henrissat B."/>
            <person name="Grigoriev I.V."/>
            <person name="Hibbett D.S."/>
            <person name="Martin F."/>
        </authorList>
    </citation>
    <scope>NUCLEOTIDE SEQUENCE [LARGE SCALE GENOMIC DNA]</scope>
    <source>
        <strain evidence="2">F 1598</strain>
    </source>
</reference>
<sequence length="95" mass="10826">MTTAYGFTDYCSQGQTLPYVIVDITKPPTGGLNLFNLYIALSRSSGGETIRLLCDFDNQMFLKSPNVALLMEDDQLDKLDQETKVWQQQMHCDKR</sequence>
<proteinExistence type="predicted"/>
<keyword evidence="2" id="KW-1185">Reference proteome</keyword>